<dbReference type="Pfam" id="PF03109">
    <property type="entry name" value="ABC1"/>
    <property type="match status" value="1"/>
</dbReference>
<evidence type="ECO:0000313" key="8">
    <source>
        <dbReference type="EMBL" id="JAS29965.1"/>
    </source>
</evidence>
<comment type="similarity">
    <text evidence="1">Belongs to the protein kinase superfamily. ADCK protein kinase family.</text>
</comment>
<evidence type="ECO:0000313" key="12">
    <source>
        <dbReference type="EMBL" id="JAS37139.1"/>
    </source>
</evidence>
<reference evidence="6" key="1">
    <citation type="submission" date="2015-12" db="EMBL/GenBank/DDBJ databases">
        <title>De novo transcriptome assembly of four potential Pierce s Disease insect vectors from Arizona vineyards.</title>
        <authorList>
            <person name="Tassone E.E."/>
        </authorList>
    </citation>
    <scope>NUCLEOTIDE SEQUENCE</scope>
</reference>
<evidence type="ECO:0000313" key="5">
    <source>
        <dbReference type="EMBL" id="JAS09727.1"/>
    </source>
</evidence>
<evidence type="ECO:0000259" key="4">
    <source>
        <dbReference type="Pfam" id="PF03109"/>
    </source>
</evidence>
<evidence type="ECO:0000313" key="10">
    <source>
        <dbReference type="EMBL" id="JAS31179.1"/>
    </source>
</evidence>
<feature type="coiled-coil region" evidence="2">
    <location>
        <begin position="97"/>
        <end position="124"/>
    </location>
</feature>
<organism evidence="6">
    <name type="scientific">Clastoptera arizonana</name>
    <name type="common">Arizona spittle bug</name>
    <dbReference type="NCBI Taxonomy" id="38151"/>
    <lineage>
        <taxon>Eukaryota</taxon>
        <taxon>Metazoa</taxon>
        <taxon>Ecdysozoa</taxon>
        <taxon>Arthropoda</taxon>
        <taxon>Hexapoda</taxon>
        <taxon>Insecta</taxon>
        <taxon>Pterygota</taxon>
        <taxon>Neoptera</taxon>
        <taxon>Paraneoptera</taxon>
        <taxon>Hemiptera</taxon>
        <taxon>Auchenorrhyncha</taxon>
        <taxon>Cercopoidea</taxon>
        <taxon>Clastopteridae</taxon>
        <taxon>Clastoptera</taxon>
    </lineage>
</organism>
<sequence length="586" mass="67265">MIPFIKMTSRIKNFKILYKVYSSQMQTIPEKKLSIGKTKLRILKYGIVLATCGITTYYFSLSNQEKRFYKVTFSGIAHFIRSSSICAIISLDYWWSLKGLNEGTEEYENRINETHQRAANLILQGCLKNGGLYIKFGQGLVSMDHVLPKEFISTLKVLQDKCLTRSKGEVKQLFIEDFGKAHTDIFKSFDEEPIAAASLAQVFKAETKDGMKVAVKAQYIDLQDRYIGDIATIQCLLRLAGFLFPKFNFEWILVELKDTLKQELDFLHEGKNSEQCAKELEHFPFVYIPKINWDLSSKRILTAEFIDGIKINEKEKLVQNGFTLADIDYKLFKIFSEQIFHTGFVHADPHPGNVLVRHGVDNKAQLVLLDHGLYEFMPFSIRHSLCNLWKSIVLNDHYGMKKYALELGVEERDYRLFCIAIAQRYISSPPGSEEKNDVFQLFFTSKGPQMTSRVFKNLSGDEKEQIRLKIIAIHDRSIAVFKAIPSKLMLITRNINTIRSIARNHGDPVDRYTIMARSAVQGAFVSGKSGLLSKIAGLRSRIYFEIKLWWDGLQLWLLKTTINSMISLGFMADVSQEKKIDFLSLH</sequence>
<dbReference type="EMBL" id="GEDC01009868">
    <property type="protein sequence ID" value="JAS27430.1"/>
    <property type="molecule type" value="Transcribed_RNA"/>
</dbReference>
<dbReference type="EMBL" id="GEDC01007290">
    <property type="protein sequence ID" value="JAS30008.1"/>
    <property type="molecule type" value="Transcribed_RNA"/>
</dbReference>
<feature type="domain" description="ABC1 atypical kinase-like" evidence="4">
    <location>
        <begin position="158"/>
        <end position="403"/>
    </location>
</feature>
<dbReference type="CDD" id="cd13969">
    <property type="entry name" value="ADCK1-like"/>
    <property type="match status" value="1"/>
</dbReference>
<dbReference type="EMBL" id="GEDC01001500">
    <property type="protein sequence ID" value="JAS35798.1"/>
    <property type="molecule type" value="Transcribed_RNA"/>
</dbReference>
<accession>A0A1B6CN83</accession>
<dbReference type="EMBL" id="GEDC01007333">
    <property type="protein sequence ID" value="JAS29965.1"/>
    <property type="molecule type" value="Transcribed_RNA"/>
</dbReference>
<dbReference type="InterPro" id="IPR045307">
    <property type="entry name" value="ADCK1_dom"/>
</dbReference>
<dbReference type="EMBL" id="GEDC01027571">
    <property type="protein sequence ID" value="JAS09727.1"/>
    <property type="molecule type" value="Transcribed_RNA"/>
</dbReference>
<dbReference type="SUPFAM" id="SSF56112">
    <property type="entry name" value="Protein kinase-like (PK-like)"/>
    <property type="match status" value="1"/>
</dbReference>
<dbReference type="EMBL" id="GEDC01000159">
    <property type="protein sequence ID" value="JAS37139.1"/>
    <property type="molecule type" value="Transcribed_RNA"/>
</dbReference>
<evidence type="ECO:0000256" key="2">
    <source>
        <dbReference type="SAM" id="Coils"/>
    </source>
</evidence>
<evidence type="ECO:0000313" key="6">
    <source>
        <dbReference type="EMBL" id="JAS14892.1"/>
    </source>
</evidence>
<keyword evidence="2" id="KW-0175">Coiled coil</keyword>
<dbReference type="EMBL" id="GEDC01022406">
    <property type="protein sequence ID" value="JAS14892.1"/>
    <property type="molecule type" value="Transcribed_RNA"/>
</dbReference>
<dbReference type="PANTHER" id="PTHR43173">
    <property type="entry name" value="ABC1 FAMILY PROTEIN"/>
    <property type="match status" value="1"/>
</dbReference>
<evidence type="ECO:0000313" key="7">
    <source>
        <dbReference type="EMBL" id="JAS27430.1"/>
    </source>
</evidence>
<evidence type="ECO:0000313" key="11">
    <source>
        <dbReference type="EMBL" id="JAS35798.1"/>
    </source>
</evidence>
<gene>
    <name evidence="12" type="ORF">g.30207</name>
    <name evidence="8" type="ORF">g.30209</name>
    <name evidence="6" type="ORF">g.30213</name>
    <name evidence="7" type="ORF">g.30214</name>
    <name evidence="10" type="ORF">g.30217</name>
    <name evidence="9" type="ORF">g.30218</name>
    <name evidence="11" type="ORF">g.30219</name>
    <name evidence="5" type="ORF">g.30220</name>
</gene>
<proteinExistence type="inferred from homology"/>
<evidence type="ECO:0000256" key="1">
    <source>
        <dbReference type="ARBA" id="ARBA00009670"/>
    </source>
</evidence>
<keyword evidence="3" id="KW-0472">Membrane</keyword>
<dbReference type="InterPro" id="IPR004147">
    <property type="entry name" value="ABC1_dom"/>
</dbReference>
<dbReference type="InterPro" id="IPR011009">
    <property type="entry name" value="Kinase-like_dom_sf"/>
</dbReference>
<dbReference type="InterPro" id="IPR051130">
    <property type="entry name" value="Mito_struct-func_regulator"/>
</dbReference>
<keyword evidence="3" id="KW-0812">Transmembrane</keyword>
<protein>
    <recommendedName>
        <fullName evidence="4">ABC1 atypical kinase-like domain-containing protein</fullName>
    </recommendedName>
</protein>
<dbReference type="PANTHER" id="PTHR43173:SF28">
    <property type="entry name" value="AARF DOMAIN CONTAINING KINASE 5"/>
    <property type="match status" value="1"/>
</dbReference>
<name>A0A1B6CN83_9HEMI</name>
<evidence type="ECO:0000256" key="3">
    <source>
        <dbReference type="SAM" id="Phobius"/>
    </source>
</evidence>
<keyword evidence="3" id="KW-1133">Transmembrane helix</keyword>
<evidence type="ECO:0000313" key="9">
    <source>
        <dbReference type="EMBL" id="JAS30008.1"/>
    </source>
</evidence>
<feature type="transmembrane region" description="Helical" evidence="3">
    <location>
        <begin position="42"/>
        <end position="60"/>
    </location>
</feature>
<dbReference type="EMBL" id="GEDC01006119">
    <property type="protein sequence ID" value="JAS31179.1"/>
    <property type="molecule type" value="Transcribed_RNA"/>
</dbReference>
<dbReference type="AlphaFoldDB" id="A0A1B6CN83"/>